<dbReference type="GeneID" id="9682347"/>
<dbReference type="EMBL" id="GG663737">
    <property type="protein sequence ID" value="EEH58553.1"/>
    <property type="molecule type" value="Genomic_DNA"/>
</dbReference>
<protein>
    <recommendedName>
        <fullName evidence="2">Pachytene checkpoint protein 2 homolog</fullName>
    </recommendedName>
</protein>
<feature type="domain" description="AAA+ ATPase" evidence="6">
    <location>
        <begin position="179"/>
        <end position="331"/>
    </location>
</feature>
<keyword evidence="3" id="KW-0547">Nucleotide-binding</keyword>
<reference evidence="7 8" key="1">
    <citation type="journal article" date="2009" name="Science">
        <title>Green evolution and dynamic adaptations revealed by genomes of the marine picoeukaryotes Micromonas.</title>
        <authorList>
            <person name="Worden A.Z."/>
            <person name="Lee J.H."/>
            <person name="Mock T."/>
            <person name="Rouze P."/>
            <person name="Simmons M.P."/>
            <person name="Aerts A.L."/>
            <person name="Allen A.E."/>
            <person name="Cuvelier M.L."/>
            <person name="Derelle E."/>
            <person name="Everett M.V."/>
            <person name="Foulon E."/>
            <person name="Grimwood J."/>
            <person name="Gundlach H."/>
            <person name="Henrissat B."/>
            <person name="Napoli C."/>
            <person name="McDonald S.M."/>
            <person name="Parker M.S."/>
            <person name="Rombauts S."/>
            <person name="Salamov A."/>
            <person name="Von Dassow P."/>
            <person name="Badger J.H."/>
            <person name="Coutinho P.M."/>
            <person name="Demir E."/>
            <person name="Dubchak I."/>
            <person name="Gentemann C."/>
            <person name="Eikrem W."/>
            <person name="Gready J.E."/>
            <person name="John U."/>
            <person name="Lanier W."/>
            <person name="Lindquist E.A."/>
            <person name="Lucas S."/>
            <person name="Mayer K.F."/>
            <person name="Moreau H."/>
            <person name="Not F."/>
            <person name="Otillar R."/>
            <person name="Panaud O."/>
            <person name="Pangilinan J."/>
            <person name="Paulsen I."/>
            <person name="Piegu B."/>
            <person name="Poliakov A."/>
            <person name="Robbens S."/>
            <person name="Schmutz J."/>
            <person name="Toulza E."/>
            <person name="Wyss T."/>
            <person name="Zelensky A."/>
            <person name="Zhou K."/>
            <person name="Armbrust E.V."/>
            <person name="Bhattacharya D."/>
            <person name="Goodenough U.W."/>
            <person name="Van de Peer Y."/>
            <person name="Grigoriev I.V."/>
        </authorList>
    </citation>
    <scope>NUCLEOTIDE SEQUENCE [LARGE SCALE GENOMIC DNA]</scope>
    <source>
        <strain evidence="7 8">CCMP1545</strain>
    </source>
</reference>
<dbReference type="SMART" id="SM00382">
    <property type="entry name" value="AAA"/>
    <property type="match status" value="1"/>
</dbReference>
<dbReference type="Gene3D" id="3.40.50.300">
    <property type="entry name" value="P-loop containing nucleotide triphosphate hydrolases"/>
    <property type="match status" value="1"/>
</dbReference>
<evidence type="ECO:0000313" key="8">
    <source>
        <dbReference type="Proteomes" id="UP000001876"/>
    </source>
</evidence>
<dbReference type="RefSeq" id="XP_003056908.1">
    <property type="nucleotide sequence ID" value="XM_003056862.1"/>
</dbReference>
<dbReference type="OMA" id="NGPHEKF"/>
<dbReference type="Pfam" id="PF00004">
    <property type="entry name" value="AAA"/>
    <property type="match status" value="1"/>
</dbReference>
<dbReference type="GO" id="GO:0016887">
    <property type="term" value="F:ATP hydrolysis activity"/>
    <property type="evidence" value="ECO:0007669"/>
    <property type="project" value="InterPro"/>
</dbReference>
<organism evidence="8">
    <name type="scientific">Micromonas pusilla (strain CCMP1545)</name>
    <name type="common">Picoplanktonic green alga</name>
    <dbReference type="NCBI Taxonomy" id="564608"/>
    <lineage>
        <taxon>Eukaryota</taxon>
        <taxon>Viridiplantae</taxon>
        <taxon>Chlorophyta</taxon>
        <taxon>Mamiellophyceae</taxon>
        <taxon>Mamiellales</taxon>
        <taxon>Mamiellaceae</taxon>
        <taxon>Micromonas</taxon>
    </lineage>
</organism>
<evidence type="ECO:0000256" key="2">
    <source>
        <dbReference type="ARBA" id="ARBA00022364"/>
    </source>
</evidence>
<keyword evidence="5" id="KW-0469">Meiosis</keyword>
<dbReference type="GO" id="GO:0051598">
    <property type="term" value="P:meiotic recombination checkpoint signaling"/>
    <property type="evidence" value="ECO:0007669"/>
    <property type="project" value="TreeGrafter"/>
</dbReference>
<dbReference type="PANTHER" id="PTHR45991">
    <property type="entry name" value="PACHYTENE CHECKPOINT PROTEIN 2"/>
    <property type="match status" value="1"/>
</dbReference>
<dbReference type="InterPro" id="IPR003959">
    <property type="entry name" value="ATPase_AAA_core"/>
</dbReference>
<dbReference type="KEGG" id="mpp:MICPUCDRAFT_14739"/>
<dbReference type="InterPro" id="IPR058249">
    <property type="entry name" value="Pch2_C"/>
</dbReference>
<evidence type="ECO:0000256" key="4">
    <source>
        <dbReference type="ARBA" id="ARBA00022840"/>
    </source>
</evidence>
<dbReference type="SUPFAM" id="SSF52540">
    <property type="entry name" value="P-loop containing nucleoside triphosphate hydrolases"/>
    <property type="match status" value="1"/>
</dbReference>
<keyword evidence="4" id="KW-0067">ATP-binding</keyword>
<evidence type="ECO:0000256" key="5">
    <source>
        <dbReference type="ARBA" id="ARBA00023254"/>
    </source>
</evidence>
<evidence type="ECO:0000256" key="3">
    <source>
        <dbReference type="ARBA" id="ARBA00022741"/>
    </source>
</evidence>
<dbReference type="Pfam" id="PF23242">
    <property type="entry name" value="AAA_lid_TRIP13_C"/>
    <property type="match status" value="1"/>
</dbReference>
<gene>
    <name evidence="7" type="ORF">MICPUCDRAFT_14739</name>
</gene>
<evidence type="ECO:0000313" key="7">
    <source>
        <dbReference type="EMBL" id="EEH58553.1"/>
    </source>
</evidence>
<keyword evidence="8" id="KW-1185">Reference proteome</keyword>
<comment type="similarity">
    <text evidence="1">Belongs to the AAA ATPase family. PCH2 subfamily.</text>
</comment>
<dbReference type="PANTHER" id="PTHR45991:SF1">
    <property type="entry name" value="PACHYTENE CHECKPOINT PROTEIN 2 HOMOLOG"/>
    <property type="match status" value="1"/>
</dbReference>
<proteinExistence type="inferred from homology"/>
<dbReference type="STRING" id="564608.C1MMC6"/>
<dbReference type="FunFam" id="3.40.50.300:FF:000680">
    <property type="entry name" value="pachytene checkpoint protein 2 homolog"/>
    <property type="match status" value="1"/>
</dbReference>
<dbReference type="InterPro" id="IPR044539">
    <property type="entry name" value="Pch2-like"/>
</dbReference>
<dbReference type="InterPro" id="IPR027417">
    <property type="entry name" value="P-loop_NTPase"/>
</dbReference>
<dbReference type="GO" id="GO:0005694">
    <property type="term" value="C:chromosome"/>
    <property type="evidence" value="ECO:0007669"/>
    <property type="project" value="TreeGrafter"/>
</dbReference>
<evidence type="ECO:0000256" key="1">
    <source>
        <dbReference type="ARBA" id="ARBA00007271"/>
    </source>
</evidence>
<dbReference type="OrthoDB" id="10042665at2759"/>
<dbReference type="GO" id="GO:0005524">
    <property type="term" value="F:ATP binding"/>
    <property type="evidence" value="ECO:0007669"/>
    <property type="project" value="UniProtKB-KW"/>
</dbReference>
<dbReference type="GO" id="GO:0007131">
    <property type="term" value="P:reciprocal meiotic recombination"/>
    <property type="evidence" value="ECO:0007669"/>
    <property type="project" value="TreeGrafter"/>
</dbReference>
<name>C1MMC6_MICPC</name>
<dbReference type="InterPro" id="IPR003593">
    <property type="entry name" value="AAA+_ATPase"/>
</dbReference>
<sequence>MDTAAASPAPTSAVNAARKAPLSVYACMRSTSVAKREDVEAAMRSHVEASGVVPYEEGFALAIPSEASNAFLHANVESAVVSDLGDFDELRIPEGSPVSYHQLDLRVFAYQLDEDGPGEEMDGEDDVATFREWTLPSRDFHGLWESLVFDSDVKTRLTRYAGNALLFSEREVDPNLIAWNRVVLLHGPPGTGKTTMCKALAQRLSTAFSKTYESATLVEVNAHSLFSRWFSESGKLVGRLFQKIQDLCEDEKQLVFVLVDEVESLAAARKAAASGGEPGDAIRVVNALLTQIDALKKNPNAMVLTTSNITEAIDVAFVDRADIKAYIGPPGLRARYSILHSATLELVGKGLVQAPGSMALPEGFNRIAIETVTAVLKGGIVNDGTYANAALLRASAACEGMSGRALRKLPFLAYAIEHRDGRCELLDFLNAIAKAVMSERRDREKLAMG</sequence>
<dbReference type="Proteomes" id="UP000001876">
    <property type="component" value="Unassembled WGS sequence"/>
</dbReference>
<accession>C1MMC6</accession>
<dbReference type="eggNOG" id="KOG0744">
    <property type="taxonomic scope" value="Eukaryota"/>
</dbReference>
<dbReference type="AlphaFoldDB" id="C1MMC6"/>
<evidence type="ECO:0000259" key="6">
    <source>
        <dbReference type="SMART" id="SM00382"/>
    </source>
</evidence>
<dbReference type="GO" id="GO:0005634">
    <property type="term" value="C:nucleus"/>
    <property type="evidence" value="ECO:0007669"/>
    <property type="project" value="TreeGrafter"/>
</dbReference>